<name>A0ABZ2NCH3_9BACI</name>
<evidence type="ECO:0000256" key="11">
    <source>
        <dbReference type="ARBA" id="ARBA00049091"/>
    </source>
</evidence>
<keyword evidence="5" id="KW-0560">Oxidoreductase</keyword>
<evidence type="ECO:0000256" key="7">
    <source>
        <dbReference type="ARBA" id="ARBA00023284"/>
    </source>
</evidence>
<dbReference type="InterPro" id="IPR036249">
    <property type="entry name" value="Thioredoxin-like_sf"/>
</dbReference>
<keyword evidence="7" id="KW-0676">Redox-active center</keyword>
<accession>A0ABZ2NCH3</accession>
<evidence type="ECO:0000256" key="3">
    <source>
        <dbReference type="ARBA" id="ARBA00022559"/>
    </source>
</evidence>
<keyword evidence="6" id="KW-1015">Disulfide bond</keyword>
<dbReference type="InterPro" id="IPR050924">
    <property type="entry name" value="Peroxiredoxin_BCP/PrxQ"/>
</dbReference>
<protein>
    <recommendedName>
        <fullName evidence="2">thioredoxin-dependent peroxiredoxin</fullName>
        <ecNumber evidence="2">1.11.1.24</ecNumber>
    </recommendedName>
    <alternativeName>
        <fullName evidence="10">Bacterioferritin comigratory protein</fullName>
    </alternativeName>
    <alternativeName>
        <fullName evidence="8">Thioredoxin peroxidase</fullName>
    </alternativeName>
</protein>
<dbReference type="PANTHER" id="PTHR42801:SF7">
    <property type="entry name" value="SLL1159 PROTEIN"/>
    <property type="match status" value="1"/>
</dbReference>
<evidence type="ECO:0000256" key="9">
    <source>
        <dbReference type="ARBA" id="ARBA00038489"/>
    </source>
</evidence>
<dbReference type="Pfam" id="PF00578">
    <property type="entry name" value="AhpC-TSA"/>
    <property type="match status" value="1"/>
</dbReference>
<dbReference type="PROSITE" id="PS51352">
    <property type="entry name" value="THIOREDOXIN_2"/>
    <property type="match status" value="1"/>
</dbReference>
<comment type="function">
    <text evidence="1">Thiol-specific peroxidase that catalyzes the reduction of hydrogen peroxide and organic hydroperoxides to water and alcohols, respectively. Plays a role in cell protection against oxidative stress by detoxifying peroxides and as sensor of hydrogen peroxide-mediated signaling events.</text>
</comment>
<evidence type="ECO:0000259" key="12">
    <source>
        <dbReference type="PROSITE" id="PS51352"/>
    </source>
</evidence>
<dbReference type="PANTHER" id="PTHR42801">
    <property type="entry name" value="THIOREDOXIN-DEPENDENT PEROXIDE REDUCTASE"/>
    <property type="match status" value="1"/>
</dbReference>
<sequence length="218" mass="24819">MAEVQLREDFKEYLEQFKKNTPKETREKMEQAIRELENSQEGKGLQVGDQIPDFVLPDANGKEISITDILKKGPAVITFYRGGWCPYCNMELKAYQSILDEIHEAGAELVAISPESPDASLSTKEKNDLSFHVLSDQGNRTAQDFNLVYRMPEYLIEIYKEKGLDIPGHNGDESWSIPVSATFIADQNGNIIYEYTKADYKDRAEPSEILAQLKQINY</sequence>
<evidence type="ECO:0000313" key="13">
    <source>
        <dbReference type="EMBL" id="WXB95129.1"/>
    </source>
</evidence>
<gene>
    <name evidence="13" type="ORF">WCV65_11105</name>
</gene>
<evidence type="ECO:0000256" key="6">
    <source>
        <dbReference type="ARBA" id="ARBA00023157"/>
    </source>
</evidence>
<dbReference type="SUPFAM" id="SSF52833">
    <property type="entry name" value="Thioredoxin-like"/>
    <property type="match status" value="1"/>
</dbReference>
<evidence type="ECO:0000256" key="8">
    <source>
        <dbReference type="ARBA" id="ARBA00032824"/>
    </source>
</evidence>
<dbReference type="RefSeq" id="WP_338776465.1">
    <property type="nucleotide sequence ID" value="NZ_CP147407.1"/>
</dbReference>
<organism evidence="13 14">
    <name type="scientific">Metabacillus sediminis</name>
    <dbReference type="NCBI Taxonomy" id="3117746"/>
    <lineage>
        <taxon>Bacteria</taxon>
        <taxon>Bacillati</taxon>
        <taxon>Bacillota</taxon>
        <taxon>Bacilli</taxon>
        <taxon>Bacillales</taxon>
        <taxon>Bacillaceae</taxon>
        <taxon>Metabacillus</taxon>
    </lineage>
</organism>
<dbReference type="CDD" id="cd02970">
    <property type="entry name" value="PRX_like2"/>
    <property type="match status" value="1"/>
</dbReference>
<dbReference type="InterPro" id="IPR000866">
    <property type="entry name" value="AhpC/TSA"/>
</dbReference>
<dbReference type="EC" id="1.11.1.24" evidence="2"/>
<comment type="similarity">
    <text evidence="9">Belongs to the peroxiredoxin family. BCP/PrxQ subfamily.</text>
</comment>
<dbReference type="EMBL" id="CP147407">
    <property type="protein sequence ID" value="WXB95129.1"/>
    <property type="molecule type" value="Genomic_DNA"/>
</dbReference>
<dbReference type="Gene3D" id="3.40.30.10">
    <property type="entry name" value="Glutaredoxin"/>
    <property type="match status" value="1"/>
</dbReference>
<keyword evidence="14" id="KW-1185">Reference proteome</keyword>
<comment type="catalytic activity">
    <reaction evidence="11">
        <text>a hydroperoxide + [thioredoxin]-dithiol = an alcohol + [thioredoxin]-disulfide + H2O</text>
        <dbReference type="Rhea" id="RHEA:62620"/>
        <dbReference type="Rhea" id="RHEA-COMP:10698"/>
        <dbReference type="Rhea" id="RHEA-COMP:10700"/>
        <dbReference type="ChEBI" id="CHEBI:15377"/>
        <dbReference type="ChEBI" id="CHEBI:29950"/>
        <dbReference type="ChEBI" id="CHEBI:30879"/>
        <dbReference type="ChEBI" id="CHEBI:35924"/>
        <dbReference type="ChEBI" id="CHEBI:50058"/>
        <dbReference type="EC" id="1.11.1.24"/>
    </reaction>
</comment>
<dbReference type="InterPro" id="IPR013766">
    <property type="entry name" value="Thioredoxin_domain"/>
</dbReference>
<evidence type="ECO:0000256" key="1">
    <source>
        <dbReference type="ARBA" id="ARBA00003330"/>
    </source>
</evidence>
<keyword evidence="3" id="KW-0575">Peroxidase</keyword>
<evidence type="ECO:0000313" key="14">
    <source>
        <dbReference type="Proteomes" id="UP001377337"/>
    </source>
</evidence>
<evidence type="ECO:0000256" key="5">
    <source>
        <dbReference type="ARBA" id="ARBA00023002"/>
    </source>
</evidence>
<evidence type="ECO:0000256" key="4">
    <source>
        <dbReference type="ARBA" id="ARBA00022862"/>
    </source>
</evidence>
<reference evidence="13 14" key="1">
    <citation type="submission" date="2024-02" db="EMBL/GenBank/DDBJ databases">
        <title>Seven novel Bacillus-like species.</title>
        <authorList>
            <person name="Liu G."/>
        </authorList>
    </citation>
    <scope>NUCLEOTIDE SEQUENCE [LARGE SCALE GENOMIC DNA]</scope>
    <source>
        <strain evidence="13 14">FJAT-52054</strain>
    </source>
</reference>
<dbReference type="Proteomes" id="UP001377337">
    <property type="component" value="Chromosome"/>
</dbReference>
<evidence type="ECO:0000256" key="2">
    <source>
        <dbReference type="ARBA" id="ARBA00013017"/>
    </source>
</evidence>
<proteinExistence type="inferred from homology"/>
<evidence type="ECO:0000256" key="10">
    <source>
        <dbReference type="ARBA" id="ARBA00041373"/>
    </source>
</evidence>
<feature type="domain" description="Thioredoxin" evidence="12">
    <location>
        <begin position="45"/>
        <end position="218"/>
    </location>
</feature>
<keyword evidence="4" id="KW-0049">Antioxidant</keyword>